<dbReference type="OrthoDB" id="2014201at2759"/>
<dbReference type="Gene3D" id="3.90.550.10">
    <property type="entry name" value="Spore Coat Polysaccharide Biosynthesis Protein SpsA, Chain A"/>
    <property type="match status" value="1"/>
</dbReference>
<dbReference type="InterPro" id="IPR050587">
    <property type="entry name" value="GNT1/Glycosyltrans_8"/>
</dbReference>
<reference evidence="1 2" key="1">
    <citation type="journal article" date="2018" name="Front. Microbiol.">
        <title>Genome-Wide Analysis of Corynespora cassiicola Leaf Fall Disease Putative Effectors.</title>
        <authorList>
            <person name="Lopez D."/>
            <person name="Ribeiro S."/>
            <person name="Label P."/>
            <person name="Fumanal B."/>
            <person name="Venisse J.S."/>
            <person name="Kohler A."/>
            <person name="de Oliveira R.R."/>
            <person name="Labutti K."/>
            <person name="Lipzen A."/>
            <person name="Lail K."/>
            <person name="Bauer D."/>
            <person name="Ohm R.A."/>
            <person name="Barry K.W."/>
            <person name="Spatafora J."/>
            <person name="Grigoriev I.V."/>
            <person name="Martin F.M."/>
            <person name="Pujade-Renaud V."/>
        </authorList>
    </citation>
    <scope>NUCLEOTIDE SEQUENCE [LARGE SCALE GENOMIC DNA]</scope>
    <source>
        <strain evidence="1 2">Philippines</strain>
    </source>
</reference>
<evidence type="ECO:0000313" key="1">
    <source>
        <dbReference type="EMBL" id="PSN73576.1"/>
    </source>
</evidence>
<dbReference type="STRING" id="1448308.A0A2T2P7N4"/>
<dbReference type="SUPFAM" id="SSF53448">
    <property type="entry name" value="Nucleotide-diphospho-sugar transferases"/>
    <property type="match status" value="1"/>
</dbReference>
<sequence>MPLKARRYFTFLTVTSVLIGLSYLLVFAPSARLASLPSKLPAWKYHPPKYAYATFLGPPTSHNATTTNSTRSLGDPYFTSTRLLTYQILHAPQTRTHLPHAPFLILVLPSTPEAWINVLQAEGATIVRIEPIDLSPTSGAFDRQWVAQSRFRDVLAKLRLWELDAWDKILYLDADSFLLHNLDGIFEDKDVGITQKTLSLGSSAADGASEEASAEDRQGEELMPEEYLMAASTDTYGSQLEWEPPSASHPEYLCACFMLVRPSRRVFGYYMHVLNRAENPLKDAVYPEQDLLIWVHRKEGRMPWKRIPIVWSANDGDMDGRVGRVRSLHVKGWEGAEGGNKFMSVTTYMLEVEY</sequence>
<dbReference type="InterPro" id="IPR029044">
    <property type="entry name" value="Nucleotide-diphossugar_trans"/>
</dbReference>
<protein>
    <submittedName>
        <fullName evidence="1">Nucleotide-diphospho-sugar transferase</fullName>
    </submittedName>
</protein>
<evidence type="ECO:0000313" key="2">
    <source>
        <dbReference type="Proteomes" id="UP000240883"/>
    </source>
</evidence>
<keyword evidence="2" id="KW-1185">Reference proteome</keyword>
<name>A0A2T2P7N4_CORCC</name>
<dbReference type="EMBL" id="KZ678129">
    <property type="protein sequence ID" value="PSN73576.1"/>
    <property type="molecule type" value="Genomic_DNA"/>
</dbReference>
<dbReference type="GO" id="GO:0016740">
    <property type="term" value="F:transferase activity"/>
    <property type="evidence" value="ECO:0007669"/>
    <property type="project" value="UniProtKB-KW"/>
</dbReference>
<organism evidence="1 2">
    <name type="scientific">Corynespora cassiicola Philippines</name>
    <dbReference type="NCBI Taxonomy" id="1448308"/>
    <lineage>
        <taxon>Eukaryota</taxon>
        <taxon>Fungi</taxon>
        <taxon>Dikarya</taxon>
        <taxon>Ascomycota</taxon>
        <taxon>Pezizomycotina</taxon>
        <taxon>Dothideomycetes</taxon>
        <taxon>Pleosporomycetidae</taxon>
        <taxon>Pleosporales</taxon>
        <taxon>Corynesporascaceae</taxon>
        <taxon>Corynespora</taxon>
    </lineage>
</organism>
<dbReference type="PANTHER" id="PTHR11183">
    <property type="entry name" value="GLYCOGENIN SUBFAMILY MEMBER"/>
    <property type="match status" value="1"/>
</dbReference>
<keyword evidence="1" id="KW-0808">Transferase</keyword>
<dbReference type="Proteomes" id="UP000240883">
    <property type="component" value="Unassembled WGS sequence"/>
</dbReference>
<gene>
    <name evidence="1" type="ORF">BS50DRAFT_629584</name>
</gene>
<accession>A0A2T2P7N4</accession>
<proteinExistence type="predicted"/>
<dbReference type="AlphaFoldDB" id="A0A2T2P7N4"/>